<dbReference type="InterPro" id="IPR016117">
    <property type="entry name" value="ArgJ-like_dom_sf"/>
</dbReference>
<evidence type="ECO:0000256" key="2">
    <source>
        <dbReference type="ARBA" id="ARBA00006774"/>
    </source>
</evidence>
<comment type="pathway">
    <text evidence="7">Amino-acid biosynthesis; L-arginine biosynthesis; N(2)-acetyl-L-ornithine from L-glutamate: step 1/4.</text>
</comment>
<dbReference type="GO" id="GO:0006592">
    <property type="term" value="P:ornithine biosynthetic process"/>
    <property type="evidence" value="ECO:0007669"/>
    <property type="project" value="TreeGrafter"/>
</dbReference>
<comment type="similarity">
    <text evidence="2 7">Belongs to the ArgJ family.</text>
</comment>
<feature type="site" description="Cleavage; by autolysis" evidence="7">
    <location>
        <begin position="191"/>
        <end position="192"/>
    </location>
</feature>
<evidence type="ECO:0000313" key="8">
    <source>
        <dbReference type="EMBL" id="KXA99575.1"/>
    </source>
</evidence>
<dbReference type="CDD" id="cd02152">
    <property type="entry name" value="OAT"/>
    <property type="match status" value="1"/>
</dbReference>
<gene>
    <name evidence="7" type="primary">argJ</name>
    <name evidence="8" type="ORF">AKJ42_02960</name>
</gene>
<keyword evidence="6 7" id="KW-0012">Acyltransferase</keyword>
<evidence type="ECO:0000256" key="5">
    <source>
        <dbReference type="ARBA" id="ARBA00022813"/>
    </source>
</evidence>
<protein>
    <recommendedName>
        <fullName evidence="7">Arginine biosynthesis bifunctional protein ArgJ</fullName>
    </recommendedName>
    <domain>
        <recommendedName>
            <fullName evidence="7">Glutamate N-acetyltransferase</fullName>
            <ecNumber evidence="7">2.3.1.35</ecNumber>
        </recommendedName>
        <alternativeName>
            <fullName evidence="7">Ornithine acetyltransferase</fullName>
            <shortName evidence="7">OATase</shortName>
        </alternativeName>
        <alternativeName>
            <fullName evidence="7">Ornithine transacetylase</fullName>
        </alternativeName>
    </domain>
    <domain>
        <recommendedName>
            <fullName evidence="7">Amino-acid acetyltransferase</fullName>
            <ecNumber evidence="7">2.3.1.1</ecNumber>
        </recommendedName>
        <alternativeName>
            <fullName evidence="7">N-acetylglutamate synthase</fullName>
            <shortName evidence="7">AGSase</shortName>
        </alternativeName>
    </domain>
    <component>
        <recommendedName>
            <fullName evidence="7">Arginine biosynthesis bifunctional protein ArgJ alpha chain</fullName>
        </recommendedName>
    </component>
    <component>
        <recommendedName>
            <fullName evidence="7">Arginine biosynthesis bifunctional protein ArgJ beta chain</fullName>
        </recommendedName>
    </component>
</protein>
<dbReference type="EMBL" id="LHXW01000036">
    <property type="protein sequence ID" value="KXA99575.1"/>
    <property type="molecule type" value="Genomic_DNA"/>
</dbReference>
<dbReference type="AlphaFoldDB" id="A0A133UZF6"/>
<comment type="subunit">
    <text evidence="7">Heterotetramer of two alpha and two beta chains.</text>
</comment>
<accession>A0A133UZF6</accession>
<name>A0A133UZF6_9EURY</name>
<dbReference type="FunFam" id="3.10.20.340:FF:000003">
    <property type="entry name" value="Arginine biosynthesis bifunctional protein ArgJ"/>
    <property type="match status" value="1"/>
</dbReference>
<evidence type="ECO:0000256" key="4">
    <source>
        <dbReference type="ARBA" id="ARBA00022679"/>
    </source>
</evidence>
<dbReference type="SUPFAM" id="SSF56266">
    <property type="entry name" value="DmpA/ArgJ-like"/>
    <property type="match status" value="1"/>
</dbReference>
<keyword evidence="7" id="KW-0055">Arginine biosynthesis</keyword>
<dbReference type="GO" id="GO:0004042">
    <property type="term" value="F:L-glutamate N-acetyltransferase activity"/>
    <property type="evidence" value="ECO:0007669"/>
    <property type="project" value="UniProtKB-UniRule"/>
</dbReference>
<dbReference type="UniPathway" id="UPA00068">
    <property type="reaction ID" value="UER00106"/>
</dbReference>
<dbReference type="InterPro" id="IPR042195">
    <property type="entry name" value="ArgJ_beta_C"/>
</dbReference>
<feature type="binding site" evidence="7">
    <location>
        <position position="277"/>
    </location>
    <ligand>
        <name>substrate</name>
    </ligand>
</feature>
<comment type="caution">
    <text evidence="8">The sequence shown here is derived from an EMBL/GenBank/DDBJ whole genome shotgun (WGS) entry which is preliminary data.</text>
</comment>
<sequence>MISVVKGGLTAVPGFRATGVRTGIKHRGLDFFLLASEKGSVPSAGLFTSNKVKGAPIQVTQKNLEDQKLGAIVANSGCANAYTGKTGLKNAEKMTKLTARALDMDPDDVGVASTGLIGTQLPMDLIQEGVDKALETLSNTWEAGENAAKALMTTDTMVKEIAVETDLEDGTKVTIGGAAKGAGMIHPDLQATMLAFITTDAYITPAGLKSALKKSVDQSFNMVSIDRDTSPNDMVIALANGLANNERITRKHPSKKFQEGLDKVTTELAKKIAKDGEGAKHFIRVRVEGAKNLENARLAARAVAGSNLVKAAVFGNDPNWGRIVTALGYSGASFKPEKVSISVRSEGKEAPVVLDGEGLPGESLNQASKIMDSDEIEIYIKLDSGKGAATAWGCDLTKEYVEINSKYST</sequence>
<dbReference type="Gene3D" id="3.30.2330.10">
    <property type="entry name" value="arginine biosynthesis bifunctional protein suprefamily"/>
    <property type="match status" value="1"/>
</dbReference>
<keyword evidence="3 7" id="KW-0963">Cytoplasm</keyword>
<comment type="catalytic activity">
    <reaction evidence="7">
        <text>L-glutamate + acetyl-CoA = N-acetyl-L-glutamate + CoA + H(+)</text>
        <dbReference type="Rhea" id="RHEA:24292"/>
        <dbReference type="ChEBI" id="CHEBI:15378"/>
        <dbReference type="ChEBI" id="CHEBI:29985"/>
        <dbReference type="ChEBI" id="CHEBI:44337"/>
        <dbReference type="ChEBI" id="CHEBI:57287"/>
        <dbReference type="ChEBI" id="CHEBI:57288"/>
        <dbReference type="EC" id="2.3.1.1"/>
    </reaction>
</comment>
<keyword evidence="7" id="KW-0511">Multifunctional enzyme</keyword>
<reference evidence="8 9" key="1">
    <citation type="journal article" date="2016" name="Sci. Rep.">
        <title>Metabolic traits of an uncultured archaeal lineage -MSBL1- from brine pools of the Red Sea.</title>
        <authorList>
            <person name="Mwirichia R."/>
            <person name="Alam I."/>
            <person name="Rashid M."/>
            <person name="Vinu M."/>
            <person name="Ba-Alawi W."/>
            <person name="Anthony Kamau A."/>
            <person name="Kamanda Ngugi D."/>
            <person name="Goker M."/>
            <person name="Klenk H.P."/>
            <person name="Bajic V."/>
            <person name="Stingl U."/>
        </authorList>
    </citation>
    <scope>NUCLEOTIDE SEQUENCE [LARGE SCALE GENOMIC DNA]</scope>
    <source>
        <strain evidence="8">SCGC-AAA261C02</strain>
    </source>
</reference>
<comment type="subcellular location">
    <subcellularLocation>
        <location evidence="1 7">Cytoplasm</location>
    </subcellularLocation>
</comment>
<feature type="binding site" evidence="7">
    <location>
        <position position="153"/>
    </location>
    <ligand>
        <name>substrate</name>
    </ligand>
</feature>
<evidence type="ECO:0000256" key="1">
    <source>
        <dbReference type="ARBA" id="ARBA00004496"/>
    </source>
</evidence>
<comment type="function">
    <text evidence="7">Catalyzes two activities which are involved in the cyclic version of arginine biosynthesis: the synthesis of N-acetylglutamate from glutamate and acetyl-CoA as the acetyl donor, and of ornithine by transacetylation between N(2)-acetylornithine and glutamate.</text>
</comment>
<dbReference type="GO" id="GO:0005737">
    <property type="term" value="C:cytoplasm"/>
    <property type="evidence" value="ECO:0007669"/>
    <property type="project" value="UniProtKB-SubCell"/>
</dbReference>
<keyword evidence="5 7" id="KW-0068">Autocatalytic cleavage</keyword>
<dbReference type="Pfam" id="PF01960">
    <property type="entry name" value="ArgJ"/>
    <property type="match status" value="1"/>
</dbReference>
<dbReference type="Gene3D" id="3.10.20.340">
    <property type="entry name" value="ArgJ beta chain, C-terminal domain"/>
    <property type="match status" value="1"/>
</dbReference>
<dbReference type="PANTHER" id="PTHR23100:SF0">
    <property type="entry name" value="ARGININE BIOSYNTHESIS BIFUNCTIONAL PROTEIN ARGJ, MITOCHONDRIAL"/>
    <property type="match status" value="1"/>
</dbReference>
<dbReference type="NCBIfam" id="NF003802">
    <property type="entry name" value="PRK05388.1"/>
    <property type="match status" value="1"/>
</dbReference>
<dbReference type="EC" id="2.3.1.35" evidence="7"/>
<feature type="chain" id="PRO_5023490792" description="Arginine biosynthesis bifunctional protein ArgJ alpha chain" evidence="7">
    <location>
        <begin position="1"/>
        <end position="191"/>
    </location>
</feature>
<dbReference type="GO" id="GO:0004358">
    <property type="term" value="F:L-glutamate N-acetyltransferase activity, acting on acetyl-L-ornithine as donor"/>
    <property type="evidence" value="ECO:0007669"/>
    <property type="project" value="UniProtKB-UniRule"/>
</dbReference>
<feature type="chain" id="PRO_5023490791" description="Arginine biosynthesis bifunctional protein ArgJ beta chain" evidence="7">
    <location>
        <begin position="192"/>
        <end position="409"/>
    </location>
</feature>
<dbReference type="NCBIfam" id="TIGR00120">
    <property type="entry name" value="ArgJ"/>
    <property type="match status" value="1"/>
</dbReference>
<dbReference type="HAMAP" id="MF_01106">
    <property type="entry name" value="ArgJ"/>
    <property type="match status" value="1"/>
</dbReference>
<evidence type="ECO:0000313" key="9">
    <source>
        <dbReference type="Proteomes" id="UP000070520"/>
    </source>
</evidence>
<comment type="pathway">
    <text evidence="7">Amino-acid biosynthesis; L-arginine biosynthesis; L-ornithine and N-acetyl-L-glutamate from L-glutamate and N(2)-acetyl-L-ornithine (cyclic): step 1/1.</text>
</comment>
<feature type="active site" description="Nucleophile" evidence="7">
    <location>
        <position position="192"/>
    </location>
</feature>
<keyword evidence="4 7" id="KW-0808">Transferase</keyword>
<feature type="binding site" evidence="7">
    <location>
        <position position="180"/>
    </location>
    <ligand>
        <name>substrate</name>
    </ligand>
</feature>
<dbReference type="GO" id="GO:0006526">
    <property type="term" value="P:L-arginine biosynthetic process"/>
    <property type="evidence" value="ECO:0007669"/>
    <property type="project" value="UniProtKB-UniRule"/>
</dbReference>
<keyword evidence="9" id="KW-1185">Reference proteome</keyword>
<feature type="site" description="Involved in the stabilization of negative charge on the oxyanion by the formation of the oxyanion hole" evidence="7">
    <location>
        <position position="115"/>
    </location>
</feature>
<feature type="site" description="Involved in the stabilization of negative charge on the oxyanion by the formation of the oxyanion hole" evidence="7">
    <location>
        <position position="114"/>
    </location>
</feature>
<keyword evidence="7" id="KW-0028">Amino-acid biosynthesis</keyword>
<dbReference type="PANTHER" id="PTHR23100">
    <property type="entry name" value="ARGININE BIOSYNTHESIS BIFUNCTIONAL PROTEIN ARGJ"/>
    <property type="match status" value="1"/>
</dbReference>
<evidence type="ECO:0000256" key="7">
    <source>
        <dbReference type="HAMAP-Rule" id="MF_01106"/>
    </source>
</evidence>
<feature type="binding site" evidence="7">
    <location>
        <position position="192"/>
    </location>
    <ligand>
        <name>substrate</name>
    </ligand>
</feature>
<feature type="binding site" evidence="7">
    <location>
        <position position="409"/>
    </location>
    <ligand>
        <name>substrate</name>
    </ligand>
</feature>
<evidence type="ECO:0000256" key="3">
    <source>
        <dbReference type="ARBA" id="ARBA00022490"/>
    </source>
</evidence>
<evidence type="ECO:0000256" key="6">
    <source>
        <dbReference type="ARBA" id="ARBA00023315"/>
    </source>
</evidence>
<dbReference type="Proteomes" id="UP000070520">
    <property type="component" value="Unassembled WGS sequence"/>
</dbReference>
<dbReference type="EC" id="2.3.1.1" evidence="7"/>
<proteinExistence type="inferred from homology"/>
<dbReference type="Gene3D" id="3.60.70.12">
    <property type="entry name" value="L-amino peptidase D-ALA esterase/amidase"/>
    <property type="match status" value="1"/>
</dbReference>
<feature type="binding site" evidence="7">
    <location>
        <position position="404"/>
    </location>
    <ligand>
        <name>substrate</name>
    </ligand>
</feature>
<dbReference type="PATRIC" id="fig|1698272.3.peg.499"/>
<comment type="catalytic activity">
    <reaction evidence="7">
        <text>N(2)-acetyl-L-ornithine + L-glutamate = N-acetyl-L-glutamate + L-ornithine</text>
        <dbReference type="Rhea" id="RHEA:15349"/>
        <dbReference type="ChEBI" id="CHEBI:29985"/>
        <dbReference type="ChEBI" id="CHEBI:44337"/>
        <dbReference type="ChEBI" id="CHEBI:46911"/>
        <dbReference type="ChEBI" id="CHEBI:57805"/>
        <dbReference type="EC" id="2.3.1.35"/>
    </reaction>
</comment>
<organism evidence="8 9">
    <name type="scientific">candidate division MSBL1 archaeon SCGC-AAA261C02</name>
    <dbReference type="NCBI Taxonomy" id="1698272"/>
    <lineage>
        <taxon>Archaea</taxon>
        <taxon>Methanobacteriati</taxon>
        <taxon>Methanobacteriota</taxon>
        <taxon>candidate division MSBL1</taxon>
    </lineage>
</organism>
<dbReference type="InterPro" id="IPR002813">
    <property type="entry name" value="Arg_biosynth_ArgJ"/>
</dbReference>